<dbReference type="Proteomes" id="UP000603453">
    <property type="component" value="Unassembled WGS sequence"/>
</dbReference>
<keyword evidence="3" id="KW-0813">Transport</keyword>
<comment type="function">
    <text evidence="1">General (non sugar-specific) component of the phosphoenolpyruvate-dependent sugar phosphotransferase system (sugar PTS). This major carbohydrate active-transport system catalyzes the phosphorylation of incoming sugar substrates concomitantly with their translocation across the cell membrane. The phosphoryl group from phosphoenolpyruvate (PEP) is transferred to the phosphoryl carrier protein HPr by enzyme I. Phospho-HPr then transfers it to the PTS EIIA domain.</text>
</comment>
<keyword evidence="6" id="KW-1185">Reference proteome</keyword>
<dbReference type="OrthoDB" id="2210779at2759"/>
<accession>A0A8H7R457</accession>
<evidence type="ECO:0000313" key="5">
    <source>
        <dbReference type="EMBL" id="KAG2203898.1"/>
    </source>
</evidence>
<dbReference type="EMBL" id="JAEPRD010000048">
    <property type="protein sequence ID" value="KAG2203898.1"/>
    <property type="molecule type" value="Genomic_DNA"/>
</dbReference>
<organism evidence="5 6">
    <name type="scientific">Mucor saturninus</name>
    <dbReference type="NCBI Taxonomy" id="64648"/>
    <lineage>
        <taxon>Eukaryota</taxon>
        <taxon>Fungi</taxon>
        <taxon>Fungi incertae sedis</taxon>
        <taxon>Mucoromycota</taxon>
        <taxon>Mucoromycotina</taxon>
        <taxon>Mucoromycetes</taxon>
        <taxon>Mucorales</taxon>
        <taxon>Mucorineae</taxon>
        <taxon>Mucoraceae</taxon>
        <taxon>Mucor</taxon>
    </lineage>
</organism>
<gene>
    <name evidence="5" type="ORF">INT47_007481</name>
</gene>
<proteinExistence type="predicted"/>
<sequence length="87" mass="9300">MLSQEVAITTPNGFKVRPVTKFIKTARSLKSDITLSCNGKTADSKSPSNLMALALTNGDVVTISVNGSDEEKNLKTMVELMKKLGGQ</sequence>
<comment type="caution">
    <text evidence="5">The sequence shown here is derived from an EMBL/GenBank/DDBJ whole genome shotgun (WGS) entry which is preliminary data.</text>
</comment>
<dbReference type="InterPro" id="IPR000032">
    <property type="entry name" value="HPr-like"/>
</dbReference>
<dbReference type="PROSITE" id="PS51350">
    <property type="entry name" value="PTS_HPR_DOM"/>
    <property type="match status" value="1"/>
</dbReference>
<keyword evidence="3" id="KW-0762">Sugar transport</keyword>
<dbReference type="Pfam" id="PF00381">
    <property type="entry name" value="PTS-HPr"/>
    <property type="match status" value="1"/>
</dbReference>
<dbReference type="Gene3D" id="3.30.1340.10">
    <property type="entry name" value="HPr-like"/>
    <property type="match status" value="1"/>
</dbReference>
<dbReference type="AlphaFoldDB" id="A0A8H7R457"/>
<reference evidence="5" key="1">
    <citation type="submission" date="2020-12" db="EMBL/GenBank/DDBJ databases">
        <title>Metabolic potential, ecology and presence of endohyphal bacteria is reflected in genomic diversity of Mucoromycotina.</title>
        <authorList>
            <person name="Muszewska A."/>
            <person name="Okrasinska A."/>
            <person name="Steczkiewicz K."/>
            <person name="Drgas O."/>
            <person name="Orlowska M."/>
            <person name="Perlinska-Lenart U."/>
            <person name="Aleksandrzak-Piekarczyk T."/>
            <person name="Szatraj K."/>
            <person name="Zielenkiewicz U."/>
            <person name="Pilsyk S."/>
            <person name="Malc E."/>
            <person name="Mieczkowski P."/>
            <person name="Kruszewska J.S."/>
            <person name="Biernat P."/>
            <person name="Pawlowska J."/>
        </authorList>
    </citation>
    <scope>NUCLEOTIDE SEQUENCE</scope>
    <source>
        <strain evidence="5">WA0000017839</strain>
    </source>
</reference>
<evidence type="ECO:0000256" key="3">
    <source>
        <dbReference type="ARBA" id="ARBA00022597"/>
    </source>
</evidence>
<evidence type="ECO:0000256" key="2">
    <source>
        <dbReference type="ARBA" id="ARBA00020422"/>
    </source>
</evidence>
<dbReference type="PANTHER" id="PTHR33705">
    <property type="entry name" value="PHOSPHOCARRIER PROTEIN HPR"/>
    <property type="match status" value="1"/>
</dbReference>
<dbReference type="NCBIfam" id="TIGR01003">
    <property type="entry name" value="PTS_HPr_family"/>
    <property type="match status" value="1"/>
</dbReference>
<dbReference type="InterPro" id="IPR035895">
    <property type="entry name" value="HPr-like_sf"/>
</dbReference>
<dbReference type="PANTHER" id="PTHR33705:SF1">
    <property type="entry name" value="PHOSPHOCARRIER PROTEIN HPR"/>
    <property type="match status" value="1"/>
</dbReference>
<feature type="domain" description="HPr" evidence="4">
    <location>
        <begin position="1"/>
        <end position="87"/>
    </location>
</feature>
<protein>
    <recommendedName>
        <fullName evidence="2">Phosphocarrier protein HPr</fullName>
    </recommendedName>
</protein>
<evidence type="ECO:0000313" key="6">
    <source>
        <dbReference type="Proteomes" id="UP000603453"/>
    </source>
</evidence>
<evidence type="ECO:0000259" key="4">
    <source>
        <dbReference type="PROSITE" id="PS51350"/>
    </source>
</evidence>
<name>A0A8H7R457_9FUNG</name>
<dbReference type="SUPFAM" id="SSF55594">
    <property type="entry name" value="HPr-like"/>
    <property type="match status" value="1"/>
</dbReference>
<dbReference type="InterPro" id="IPR050399">
    <property type="entry name" value="HPr"/>
</dbReference>
<dbReference type="PRINTS" id="PR00107">
    <property type="entry name" value="PHOSPHOCPHPR"/>
</dbReference>
<evidence type="ECO:0000256" key="1">
    <source>
        <dbReference type="ARBA" id="ARBA00003681"/>
    </source>
</evidence>